<dbReference type="GO" id="GO:0019005">
    <property type="term" value="C:SCF ubiquitin ligase complex"/>
    <property type="evidence" value="ECO:0007669"/>
    <property type="project" value="TreeGrafter"/>
</dbReference>
<feature type="compositionally biased region" description="Basic and acidic residues" evidence="1">
    <location>
        <begin position="34"/>
        <end position="45"/>
    </location>
</feature>
<dbReference type="GO" id="GO:0031647">
    <property type="term" value="P:regulation of protein stability"/>
    <property type="evidence" value="ECO:0007669"/>
    <property type="project" value="TreeGrafter"/>
</dbReference>
<dbReference type="Proteomes" id="UP000838756">
    <property type="component" value="Unassembled WGS sequence"/>
</dbReference>
<gene>
    <name evidence="2" type="primary">jg4812</name>
    <name evidence="2" type="ORF">PAEG_LOCUS23682</name>
</gene>
<dbReference type="OrthoDB" id="5955317at2759"/>
<accession>A0A8S4SFA5</accession>
<sequence>MPKKKGKKQGINADFTINDCANAPKPVGKAKKSATKEALPEKSWEDLHDEDFEILQDEDPEGPKVFVYKKKKNHSKCEIGHNNHVGIVYPEIVWYLISPFIKPEEVGNFAGINRATYSITKRESFWRALYKKYCQNKPNLLPEKFRIENDYRLYGLRQKVIRALYHTYDVFIQKVIRDTAQMISGRYTRPYELVGRRCVNVWYSKEPTQFSLYFKLKKLNHQRVERRDFIEELGRIDANPEEDTQILEVTCMSHFDVPPLLGMTLSSVRVTVVQSCRHRRLHLGFSRSHTSIFLKKDPECSICIGSVMDVLVYDWWDPKYPYFEMKLPYYMLEEESLPMLKKDFFSS</sequence>
<protein>
    <submittedName>
        <fullName evidence="2">Jg4812 protein</fullName>
    </submittedName>
</protein>
<dbReference type="PANTHER" id="PTHR20988:SF2">
    <property type="entry name" value="TRANSMEMBRANE PROTEIN 183A-RELATED"/>
    <property type="match status" value="1"/>
</dbReference>
<dbReference type="EMBL" id="CAKXAJ010026160">
    <property type="protein sequence ID" value="CAH2260095.1"/>
    <property type="molecule type" value="Genomic_DNA"/>
</dbReference>
<evidence type="ECO:0000313" key="2">
    <source>
        <dbReference type="EMBL" id="CAH2260095.1"/>
    </source>
</evidence>
<evidence type="ECO:0000313" key="3">
    <source>
        <dbReference type="Proteomes" id="UP000838756"/>
    </source>
</evidence>
<keyword evidence="3" id="KW-1185">Reference proteome</keyword>
<comment type="caution">
    <text evidence="2">The sequence shown here is derived from an EMBL/GenBank/DDBJ whole genome shotgun (WGS) entry which is preliminary data.</text>
</comment>
<reference evidence="2" key="1">
    <citation type="submission" date="2022-03" db="EMBL/GenBank/DDBJ databases">
        <authorList>
            <person name="Lindestad O."/>
        </authorList>
    </citation>
    <scope>NUCLEOTIDE SEQUENCE</scope>
</reference>
<name>A0A8S4SFA5_9NEOP</name>
<feature type="region of interest" description="Disordered" evidence="1">
    <location>
        <begin position="1"/>
        <end position="45"/>
    </location>
</feature>
<evidence type="ECO:0000256" key="1">
    <source>
        <dbReference type="SAM" id="MobiDB-lite"/>
    </source>
</evidence>
<dbReference type="InterPro" id="IPR026509">
    <property type="entry name" value="TMEM183"/>
</dbReference>
<proteinExistence type="predicted"/>
<dbReference type="PANTHER" id="PTHR20988">
    <property type="entry name" value="TRANSMEMBRANE PROTEIN 183A-RELATED"/>
    <property type="match status" value="1"/>
</dbReference>
<organism evidence="2 3">
    <name type="scientific">Pararge aegeria aegeria</name>
    <dbReference type="NCBI Taxonomy" id="348720"/>
    <lineage>
        <taxon>Eukaryota</taxon>
        <taxon>Metazoa</taxon>
        <taxon>Ecdysozoa</taxon>
        <taxon>Arthropoda</taxon>
        <taxon>Hexapoda</taxon>
        <taxon>Insecta</taxon>
        <taxon>Pterygota</taxon>
        <taxon>Neoptera</taxon>
        <taxon>Endopterygota</taxon>
        <taxon>Lepidoptera</taxon>
        <taxon>Glossata</taxon>
        <taxon>Ditrysia</taxon>
        <taxon>Papilionoidea</taxon>
        <taxon>Nymphalidae</taxon>
        <taxon>Satyrinae</taxon>
        <taxon>Satyrini</taxon>
        <taxon>Parargina</taxon>
        <taxon>Pararge</taxon>
    </lineage>
</organism>
<dbReference type="AlphaFoldDB" id="A0A8S4SFA5"/>